<proteinExistence type="predicted"/>
<organism evidence="1">
    <name type="scientific">Rhizophora mucronata</name>
    <name type="common">Asiatic mangrove</name>
    <dbReference type="NCBI Taxonomy" id="61149"/>
    <lineage>
        <taxon>Eukaryota</taxon>
        <taxon>Viridiplantae</taxon>
        <taxon>Streptophyta</taxon>
        <taxon>Embryophyta</taxon>
        <taxon>Tracheophyta</taxon>
        <taxon>Spermatophyta</taxon>
        <taxon>Magnoliopsida</taxon>
        <taxon>eudicotyledons</taxon>
        <taxon>Gunneridae</taxon>
        <taxon>Pentapetalae</taxon>
        <taxon>rosids</taxon>
        <taxon>fabids</taxon>
        <taxon>Malpighiales</taxon>
        <taxon>Rhizophoraceae</taxon>
        <taxon>Rhizophora</taxon>
    </lineage>
</organism>
<evidence type="ECO:0000313" key="1">
    <source>
        <dbReference type="EMBL" id="MBW94740.1"/>
    </source>
</evidence>
<dbReference type="AlphaFoldDB" id="A0A2P2JMP9"/>
<reference evidence="1" key="1">
    <citation type="submission" date="2018-02" db="EMBL/GenBank/DDBJ databases">
        <title>Rhizophora mucronata_Transcriptome.</title>
        <authorList>
            <person name="Meera S.P."/>
            <person name="Sreeshan A."/>
            <person name="Augustine A."/>
        </authorList>
    </citation>
    <scope>NUCLEOTIDE SEQUENCE</scope>
    <source>
        <tissue evidence="1">Leaf</tissue>
    </source>
</reference>
<dbReference type="EMBL" id="GGEC01014257">
    <property type="protein sequence ID" value="MBW94740.1"/>
    <property type="molecule type" value="Transcribed_RNA"/>
</dbReference>
<sequence>MWFCPLNNGWQSRLESLVLDQSRPLQYPPKPYEISALMKTRNAVKTTALGLDHRTVHTIANIRIAV</sequence>
<name>A0A2P2JMP9_RHIMU</name>
<accession>A0A2P2JMP9</accession>
<protein>
    <submittedName>
        <fullName evidence="1">Uncharacterized protein</fullName>
    </submittedName>
</protein>